<feature type="region of interest" description="Disordered" evidence="1">
    <location>
        <begin position="429"/>
        <end position="453"/>
    </location>
</feature>
<dbReference type="AlphaFoldDB" id="A0AAD7JRR1"/>
<evidence type="ECO:0000313" key="2">
    <source>
        <dbReference type="EMBL" id="KAJ7770596.1"/>
    </source>
</evidence>
<organism evidence="2 3">
    <name type="scientific">Mycena metata</name>
    <dbReference type="NCBI Taxonomy" id="1033252"/>
    <lineage>
        <taxon>Eukaryota</taxon>
        <taxon>Fungi</taxon>
        <taxon>Dikarya</taxon>
        <taxon>Basidiomycota</taxon>
        <taxon>Agaricomycotina</taxon>
        <taxon>Agaricomycetes</taxon>
        <taxon>Agaricomycetidae</taxon>
        <taxon>Agaricales</taxon>
        <taxon>Marasmiineae</taxon>
        <taxon>Mycenaceae</taxon>
        <taxon>Mycena</taxon>
    </lineage>
</organism>
<gene>
    <name evidence="2" type="ORF">B0H16DRAFT_1715253</name>
</gene>
<dbReference type="Proteomes" id="UP001215598">
    <property type="component" value="Unassembled WGS sequence"/>
</dbReference>
<feature type="region of interest" description="Disordered" evidence="1">
    <location>
        <begin position="528"/>
        <end position="558"/>
    </location>
</feature>
<evidence type="ECO:0000256" key="1">
    <source>
        <dbReference type="SAM" id="MobiDB-lite"/>
    </source>
</evidence>
<comment type="caution">
    <text evidence="2">The sequence shown here is derived from an EMBL/GenBank/DDBJ whole genome shotgun (WGS) entry which is preliminary data.</text>
</comment>
<dbReference type="EMBL" id="JARKIB010000016">
    <property type="protein sequence ID" value="KAJ7770596.1"/>
    <property type="molecule type" value="Genomic_DNA"/>
</dbReference>
<accession>A0AAD7JRR1</accession>
<keyword evidence="3" id="KW-1185">Reference proteome</keyword>
<feature type="compositionally biased region" description="Low complexity" evidence="1">
    <location>
        <begin position="430"/>
        <end position="449"/>
    </location>
</feature>
<protein>
    <submittedName>
        <fullName evidence="2">Uncharacterized protein</fullName>
    </submittedName>
</protein>
<feature type="compositionally biased region" description="Basic residues" evidence="1">
    <location>
        <begin position="533"/>
        <end position="547"/>
    </location>
</feature>
<evidence type="ECO:0000313" key="3">
    <source>
        <dbReference type="Proteomes" id="UP001215598"/>
    </source>
</evidence>
<reference evidence="2" key="1">
    <citation type="submission" date="2023-03" db="EMBL/GenBank/DDBJ databases">
        <title>Massive genome expansion in bonnet fungi (Mycena s.s.) driven by repeated elements and novel gene families across ecological guilds.</title>
        <authorList>
            <consortium name="Lawrence Berkeley National Laboratory"/>
            <person name="Harder C.B."/>
            <person name="Miyauchi S."/>
            <person name="Viragh M."/>
            <person name="Kuo A."/>
            <person name="Thoen E."/>
            <person name="Andreopoulos B."/>
            <person name="Lu D."/>
            <person name="Skrede I."/>
            <person name="Drula E."/>
            <person name="Henrissat B."/>
            <person name="Morin E."/>
            <person name="Kohler A."/>
            <person name="Barry K."/>
            <person name="LaButti K."/>
            <person name="Morin E."/>
            <person name="Salamov A."/>
            <person name="Lipzen A."/>
            <person name="Mereny Z."/>
            <person name="Hegedus B."/>
            <person name="Baldrian P."/>
            <person name="Stursova M."/>
            <person name="Weitz H."/>
            <person name="Taylor A."/>
            <person name="Grigoriev I.V."/>
            <person name="Nagy L.G."/>
            <person name="Martin F."/>
            <person name="Kauserud H."/>
        </authorList>
    </citation>
    <scope>NUCLEOTIDE SEQUENCE</scope>
    <source>
        <strain evidence="2">CBHHK182m</strain>
    </source>
</reference>
<sequence length="558" mass="64304">MALLRLPRRREATEYRALDPPDTWPKIPDVNLPEPWSCNWRRWDTGSFMRNIISLIAERSGVTLCKPLLYRFKHDYHDLYDREHRYESAYWDTASERYNFYFYDMETLALFRFEQNVDSGPGPAESAAYFASTADWSRLTLVGSLTDTPPQPCEFVNPYSVSSGRRPVLLRDLHEGLWGLQPRGSRHALEILAKYPARRDWCHIPEPQLPACWSCEWAYCIWSPYELHSRYNLPAANPIMFALEEHESAVLLESAGVLYLYAGTYDYLERLSDYYKDILGPSPPEHLLFRFDGVYTSISDFFVRADWTKMVLLAPSENGGHLSLFKNIIIYTVTLQPESCTSTDNQVEVSLDSTQLSMTDDGGPLQIPTPKHDLKRTRWDMYRPPGTWGFAPRSIPNLSTDPPTFEWDLDEFGSILPAPWALFDDPDAPRTSSASVSSTGTGTSTRNTARLPTTSPSLKPVMFRFIDYRMPVVAVLSDAARRYYLCDEFDDLWEFEGRYASVEEFVREAGWDMMDSMEVELYWGLDESSGSKSRIKRTKRKTRRRRHDISTKGPSGSR</sequence>
<name>A0AAD7JRR1_9AGAR</name>
<proteinExistence type="predicted"/>